<dbReference type="Proteomes" id="UP000184476">
    <property type="component" value="Unassembled WGS sequence"/>
</dbReference>
<protein>
    <submittedName>
        <fullName evidence="1">Uncharacterized protein</fullName>
    </submittedName>
</protein>
<evidence type="ECO:0000313" key="2">
    <source>
        <dbReference type="Proteomes" id="UP000184476"/>
    </source>
</evidence>
<reference evidence="1 2" key="1">
    <citation type="submission" date="2016-11" db="EMBL/GenBank/DDBJ databases">
        <authorList>
            <person name="Jaros S."/>
            <person name="Januszkiewicz K."/>
            <person name="Wedrychowicz H."/>
        </authorList>
    </citation>
    <scope>NUCLEOTIDE SEQUENCE [LARGE SCALE GENOMIC DNA]</scope>
    <source>
        <strain evidence="1 2">DSM 44666</strain>
    </source>
</reference>
<keyword evidence="2" id="KW-1185">Reference proteome</keyword>
<organism evidence="1 2">
    <name type="scientific">Seinonella peptonophila</name>
    <dbReference type="NCBI Taxonomy" id="112248"/>
    <lineage>
        <taxon>Bacteria</taxon>
        <taxon>Bacillati</taxon>
        <taxon>Bacillota</taxon>
        <taxon>Bacilli</taxon>
        <taxon>Bacillales</taxon>
        <taxon>Thermoactinomycetaceae</taxon>
        <taxon>Seinonella</taxon>
    </lineage>
</organism>
<evidence type="ECO:0000313" key="1">
    <source>
        <dbReference type="EMBL" id="SHE40290.1"/>
    </source>
</evidence>
<dbReference type="EMBL" id="FQVL01000001">
    <property type="protein sequence ID" value="SHE40290.1"/>
    <property type="molecule type" value="Genomic_DNA"/>
</dbReference>
<accession>A0A1M4T7B7</accession>
<sequence length="45" mass="5467">MEYSDHPHYCHRHDCEYGEGERCSEGEWNEEIRDHISNREAPNTF</sequence>
<proteinExistence type="predicted"/>
<dbReference type="AlphaFoldDB" id="A0A1M4T7B7"/>
<gene>
    <name evidence="1" type="ORF">SAMN05444392_101341</name>
</gene>
<dbReference type="STRING" id="112248.SAMN05444392_101341"/>
<name>A0A1M4T7B7_9BACL</name>